<feature type="compositionally biased region" description="Polar residues" evidence="1">
    <location>
        <begin position="91"/>
        <end position="100"/>
    </location>
</feature>
<feature type="non-terminal residue" evidence="2">
    <location>
        <position position="421"/>
    </location>
</feature>
<comment type="caution">
    <text evidence="2">The sequence shown here is derived from an EMBL/GenBank/DDBJ whole genome shotgun (WGS) entry which is preliminary data.</text>
</comment>
<feature type="non-terminal residue" evidence="2">
    <location>
        <position position="1"/>
    </location>
</feature>
<evidence type="ECO:0000256" key="1">
    <source>
        <dbReference type="SAM" id="MobiDB-lite"/>
    </source>
</evidence>
<evidence type="ECO:0000313" key="2">
    <source>
        <dbReference type="EMBL" id="KAJ1997246.1"/>
    </source>
</evidence>
<feature type="compositionally biased region" description="Basic and acidic residues" evidence="1">
    <location>
        <begin position="105"/>
        <end position="116"/>
    </location>
</feature>
<gene>
    <name evidence="2" type="ORF">H4R26_005899</name>
</gene>
<proteinExistence type="predicted"/>
<feature type="compositionally biased region" description="Basic and acidic residues" evidence="1">
    <location>
        <begin position="57"/>
        <end position="69"/>
    </location>
</feature>
<name>A0A9W8EGP5_9FUNG</name>
<organism evidence="2 3">
    <name type="scientific">Coemansia thaxteri</name>
    <dbReference type="NCBI Taxonomy" id="2663907"/>
    <lineage>
        <taxon>Eukaryota</taxon>
        <taxon>Fungi</taxon>
        <taxon>Fungi incertae sedis</taxon>
        <taxon>Zoopagomycota</taxon>
        <taxon>Kickxellomycotina</taxon>
        <taxon>Kickxellomycetes</taxon>
        <taxon>Kickxellales</taxon>
        <taxon>Kickxellaceae</taxon>
        <taxon>Coemansia</taxon>
    </lineage>
</organism>
<sequence length="421" mass="43294">AAVGTPTRVSDNTADEDSPNGLSADNGPVDASELGDGARPQPPPMRPSLEISIVHGVRREPLRDPRADLSDFAVSRGQPSATELQGRVDSKGTTGQSLIPLSSFVHEEAAAYRPGEKSSASSLHHSSSASNSGGQGGPRVRRAAAIASFIAPSPRSAASTASSSAYVPSAAESDGFVPLRSTAHSTSTVNHPAPPPVRDAKAGDTRVQGLRFTAVAGSPLIRRALSVRKKTTPAEQHQQQHQHVQVLPNSNYHVDQHQSSSSSSLLKRSRSALLATATLARPGDSSAASLARLELSPDVHLAVGERIDLSDVVGGSNCHALPLPPPSLSGTTKADEWIANTQLLRQCLAHSNIGGGSVGGGDGHVVSPRLRKDSLASSSGNHVAASSSSSGGLGFGDVFGLGFTLPPESRRESSLALDSGL</sequence>
<accession>A0A9W8EGP5</accession>
<protein>
    <submittedName>
        <fullName evidence="2">Uncharacterized protein</fullName>
    </submittedName>
</protein>
<feature type="region of interest" description="Disordered" evidence="1">
    <location>
        <begin position="182"/>
        <end position="203"/>
    </location>
</feature>
<dbReference type="Proteomes" id="UP001150907">
    <property type="component" value="Unassembled WGS sequence"/>
</dbReference>
<dbReference type="AlphaFoldDB" id="A0A9W8EGP5"/>
<evidence type="ECO:0000313" key="3">
    <source>
        <dbReference type="Proteomes" id="UP001150907"/>
    </source>
</evidence>
<feature type="compositionally biased region" description="Low complexity" evidence="1">
    <location>
        <begin position="118"/>
        <end position="132"/>
    </location>
</feature>
<feature type="region of interest" description="Disordered" evidence="1">
    <location>
        <begin position="1"/>
        <end position="143"/>
    </location>
</feature>
<reference evidence="2" key="1">
    <citation type="submission" date="2022-07" db="EMBL/GenBank/DDBJ databases">
        <title>Phylogenomic reconstructions and comparative analyses of Kickxellomycotina fungi.</title>
        <authorList>
            <person name="Reynolds N.K."/>
            <person name="Stajich J.E."/>
            <person name="Barry K."/>
            <person name="Grigoriev I.V."/>
            <person name="Crous P."/>
            <person name="Smith M.E."/>
        </authorList>
    </citation>
    <scope>NUCLEOTIDE SEQUENCE</scope>
    <source>
        <strain evidence="2">IMI 214461</strain>
    </source>
</reference>
<dbReference type="EMBL" id="JANBQF010001433">
    <property type="protein sequence ID" value="KAJ1997246.1"/>
    <property type="molecule type" value="Genomic_DNA"/>
</dbReference>
<keyword evidence="3" id="KW-1185">Reference proteome</keyword>